<protein>
    <submittedName>
        <fullName evidence="1">Uncharacterized protein</fullName>
    </submittedName>
</protein>
<name>A0A395R3M0_9PSED</name>
<dbReference type="RefSeq" id="WP_118130755.1">
    <property type="nucleotide sequence ID" value="NZ_LMAZ01000003.1"/>
</dbReference>
<dbReference type="Proteomes" id="UP000265411">
    <property type="component" value="Unassembled WGS sequence"/>
</dbReference>
<proteinExistence type="predicted"/>
<dbReference type="OrthoDB" id="6983050at2"/>
<reference evidence="1 2" key="1">
    <citation type="journal article" date="2018" name="Syst. Appl. Microbiol.">
        <title>Pseudomonas gallaeciensis sp. nov., isolated from crude-oil-contaminated intertidal sand samples after the Prestige oil spill.</title>
        <authorList>
            <person name="Mulet M."/>
            <person name="Sanchez D."/>
            <person name="Rodriguez A.C."/>
            <person name="Nogales B."/>
            <person name="Bosch R."/>
            <person name="Busquets A."/>
            <person name="Gomila M."/>
            <person name="Lalucat J."/>
            <person name="Garcia-Valdes E."/>
        </authorList>
    </citation>
    <scope>NUCLEOTIDE SEQUENCE [LARGE SCALE GENOMIC DNA]</scope>
    <source>
        <strain evidence="1 2">V113</strain>
    </source>
</reference>
<accession>A0A395R3M0</accession>
<organism evidence="1 2">
    <name type="scientific">Pseudomonas abyssi</name>
    <dbReference type="NCBI Taxonomy" id="170540"/>
    <lineage>
        <taxon>Bacteria</taxon>
        <taxon>Pseudomonadati</taxon>
        <taxon>Pseudomonadota</taxon>
        <taxon>Gammaproteobacteria</taxon>
        <taxon>Pseudomonadales</taxon>
        <taxon>Pseudomonadaceae</taxon>
        <taxon>Pseudomonas</taxon>
    </lineage>
</organism>
<keyword evidence="2" id="KW-1185">Reference proteome</keyword>
<comment type="caution">
    <text evidence="1">The sequence shown here is derived from an EMBL/GenBank/DDBJ whole genome shotgun (WGS) entry which is preliminary data.</text>
</comment>
<evidence type="ECO:0000313" key="1">
    <source>
        <dbReference type="EMBL" id="RGP54392.1"/>
    </source>
</evidence>
<dbReference type="EMBL" id="LMAZ01000003">
    <property type="protein sequence ID" value="RGP54392.1"/>
    <property type="molecule type" value="Genomic_DNA"/>
</dbReference>
<evidence type="ECO:0000313" key="2">
    <source>
        <dbReference type="Proteomes" id="UP000265411"/>
    </source>
</evidence>
<sequence>MMTEQQAAAVNPFYAGSYAGHPYYCVDAADRILWARDFTAEQCRAALAVPDLQKGVVTALNRRLGLLKRQGRA</sequence>
<gene>
    <name evidence="1" type="ORF">ASB58_10950</name>
</gene>
<dbReference type="AlphaFoldDB" id="A0A395R3M0"/>